<keyword evidence="3" id="KW-1185">Reference proteome</keyword>
<protein>
    <submittedName>
        <fullName evidence="2">Acyl carrier protein</fullName>
    </submittedName>
</protein>
<feature type="domain" description="Carrier" evidence="1">
    <location>
        <begin position="2"/>
        <end position="80"/>
    </location>
</feature>
<dbReference type="EMBL" id="JAEMNV010000001">
    <property type="protein sequence ID" value="MBJ8338098.1"/>
    <property type="molecule type" value="Genomic_DNA"/>
</dbReference>
<dbReference type="PROSITE" id="PS50075">
    <property type="entry name" value="CARRIER"/>
    <property type="match status" value="1"/>
</dbReference>
<dbReference type="Gene3D" id="1.10.1200.10">
    <property type="entry name" value="ACP-like"/>
    <property type="match status" value="1"/>
</dbReference>
<evidence type="ECO:0000313" key="3">
    <source>
        <dbReference type="Proteomes" id="UP000655868"/>
    </source>
</evidence>
<organism evidence="2 3">
    <name type="scientific">Antrihabitans stalagmiti</name>
    <dbReference type="NCBI Taxonomy" id="2799499"/>
    <lineage>
        <taxon>Bacteria</taxon>
        <taxon>Bacillati</taxon>
        <taxon>Actinomycetota</taxon>
        <taxon>Actinomycetes</taxon>
        <taxon>Mycobacteriales</taxon>
        <taxon>Nocardiaceae</taxon>
        <taxon>Antrihabitans</taxon>
    </lineage>
</organism>
<dbReference type="Proteomes" id="UP000655868">
    <property type="component" value="Unassembled WGS sequence"/>
</dbReference>
<sequence>MSETLAGVADIATAFGSATGISRDLRPDDSLTKDLGIDSIASIEMMGLLESRFGVNLIDNPRIVGTETVLQLVDLINDLQTGRVA</sequence>
<evidence type="ECO:0000259" key="1">
    <source>
        <dbReference type="PROSITE" id="PS50075"/>
    </source>
</evidence>
<reference evidence="2" key="1">
    <citation type="submission" date="2020-12" db="EMBL/GenBank/DDBJ databases">
        <title>Antrihabitans popcorni sp. nov. and Antrihabitans auranticaus sp. nov., isolated from a larva cave.</title>
        <authorList>
            <person name="Lee S.D."/>
            <person name="Kim I.S."/>
        </authorList>
    </citation>
    <scope>NUCLEOTIDE SEQUENCE</scope>
    <source>
        <strain evidence="2">YC3-6</strain>
    </source>
</reference>
<evidence type="ECO:0000313" key="2">
    <source>
        <dbReference type="EMBL" id="MBJ8338098.1"/>
    </source>
</evidence>
<name>A0A934NMS1_9NOCA</name>
<dbReference type="SUPFAM" id="SSF47336">
    <property type="entry name" value="ACP-like"/>
    <property type="match status" value="1"/>
</dbReference>
<dbReference type="RefSeq" id="WP_199702591.1">
    <property type="nucleotide sequence ID" value="NZ_JAEMNV010000001.1"/>
</dbReference>
<dbReference type="Pfam" id="PF00550">
    <property type="entry name" value="PP-binding"/>
    <property type="match status" value="1"/>
</dbReference>
<comment type="caution">
    <text evidence="2">The sequence shown here is derived from an EMBL/GenBank/DDBJ whole genome shotgun (WGS) entry which is preliminary data.</text>
</comment>
<dbReference type="InterPro" id="IPR009081">
    <property type="entry name" value="PP-bd_ACP"/>
</dbReference>
<accession>A0A934NMS1</accession>
<dbReference type="InterPro" id="IPR036736">
    <property type="entry name" value="ACP-like_sf"/>
</dbReference>
<gene>
    <name evidence="2" type="ORF">JGU71_04295</name>
</gene>
<proteinExistence type="predicted"/>
<dbReference type="AlphaFoldDB" id="A0A934NMS1"/>